<name>A0A518D3A8_9BACT</name>
<sequence length="45" mass="4728">MVAMAAANSDTVSHTTGVVDQKFVPHTNCWSTTPVVCDTVPGVRP</sequence>
<gene>
    <name evidence="1" type="ORF">Pla163_31100</name>
</gene>
<dbReference type="EMBL" id="CP036290">
    <property type="protein sequence ID" value="QDU85963.1"/>
    <property type="molecule type" value="Genomic_DNA"/>
</dbReference>
<keyword evidence="2" id="KW-1185">Reference proteome</keyword>
<proteinExistence type="predicted"/>
<accession>A0A518D3A8</accession>
<protein>
    <submittedName>
        <fullName evidence="1">Uncharacterized protein</fullName>
    </submittedName>
</protein>
<organism evidence="1 2">
    <name type="scientific">Rohdeia mirabilis</name>
    <dbReference type="NCBI Taxonomy" id="2528008"/>
    <lineage>
        <taxon>Bacteria</taxon>
        <taxon>Pseudomonadati</taxon>
        <taxon>Planctomycetota</taxon>
        <taxon>Planctomycetia</taxon>
        <taxon>Planctomycetia incertae sedis</taxon>
        <taxon>Rohdeia</taxon>
    </lineage>
</organism>
<evidence type="ECO:0000313" key="1">
    <source>
        <dbReference type="EMBL" id="QDU85963.1"/>
    </source>
</evidence>
<reference evidence="1 2" key="1">
    <citation type="submission" date="2019-02" db="EMBL/GenBank/DDBJ databases">
        <title>Deep-cultivation of Planctomycetes and their phenomic and genomic characterization uncovers novel biology.</title>
        <authorList>
            <person name="Wiegand S."/>
            <person name="Jogler M."/>
            <person name="Boedeker C."/>
            <person name="Pinto D."/>
            <person name="Vollmers J."/>
            <person name="Rivas-Marin E."/>
            <person name="Kohn T."/>
            <person name="Peeters S.H."/>
            <person name="Heuer A."/>
            <person name="Rast P."/>
            <person name="Oberbeckmann S."/>
            <person name="Bunk B."/>
            <person name="Jeske O."/>
            <person name="Meyerdierks A."/>
            <person name="Storesund J.E."/>
            <person name="Kallscheuer N."/>
            <person name="Luecker S."/>
            <person name="Lage O.M."/>
            <person name="Pohl T."/>
            <person name="Merkel B.J."/>
            <person name="Hornburger P."/>
            <person name="Mueller R.-W."/>
            <person name="Bruemmer F."/>
            <person name="Labrenz M."/>
            <person name="Spormann A.M."/>
            <person name="Op den Camp H."/>
            <person name="Overmann J."/>
            <person name="Amann R."/>
            <person name="Jetten M.S.M."/>
            <person name="Mascher T."/>
            <person name="Medema M.H."/>
            <person name="Devos D.P."/>
            <person name="Kaster A.-K."/>
            <person name="Ovreas L."/>
            <person name="Rohde M."/>
            <person name="Galperin M.Y."/>
            <person name="Jogler C."/>
        </authorList>
    </citation>
    <scope>NUCLEOTIDE SEQUENCE [LARGE SCALE GENOMIC DNA]</scope>
    <source>
        <strain evidence="1 2">Pla163</strain>
    </source>
</reference>
<evidence type="ECO:0000313" key="2">
    <source>
        <dbReference type="Proteomes" id="UP000319342"/>
    </source>
</evidence>
<dbReference type="Proteomes" id="UP000319342">
    <property type="component" value="Chromosome"/>
</dbReference>
<dbReference type="AlphaFoldDB" id="A0A518D3A8"/>